<dbReference type="OrthoDB" id="4489171at2759"/>
<feature type="domain" description="UBA" evidence="2">
    <location>
        <begin position="1"/>
        <end position="39"/>
    </location>
</feature>
<keyword evidence="4" id="KW-1185">Reference proteome</keyword>
<dbReference type="PROSITE" id="PS50030">
    <property type="entry name" value="UBA"/>
    <property type="match status" value="1"/>
</dbReference>
<evidence type="ECO:0000256" key="1">
    <source>
        <dbReference type="SAM" id="MobiDB-lite"/>
    </source>
</evidence>
<dbReference type="RefSeq" id="XP_067551168.1">
    <property type="nucleotide sequence ID" value="XM_067689860.1"/>
</dbReference>
<name>A0A8H7ZHA9_9ASCO</name>
<dbReference type="EMBL" id="JAEOAQ010000001">
    <property type="protein sequence ID" value="KAG5422052.1"/>
    <property type="molecule type" value="Genomic_DNA"/>
</dbReference>
<dbReference type="SMART" id="SM00165">
    <property type="entry name" value="UBA"/>
    <property type="match status" value="1"/>
</dbReference>
<evidence type="ECO:0000259" key="2">
    <source>
        <dbReference type="PROSITE" id="PS50030"/>
    </source>
</evidence>
<dbReference type="PANTHER" id="PTHR39597">
    <property type="entry name" value="UBA DOMAIN-CONTAINING PROTEIN RUP1"/>
    <property type="match status" value="1"/>
</dbReference>
<proteinExistence type="predicted"/>
<dbReference type="Proteomes" id="UP000669133">
    <property type="component" value="Unassembled WGS sequence"/>
</dbReference>
<dbReference type="InterPro" id="IPR009060">
    <property type="entry name" value="UBA-like_sf"/>
</dbReference>
<accession>A0A8H7ZHA9</accession>
<dbReference type="InterPro" id="IPR055335">
    <property type="entry name" value="Ucp6/RUP1"/>
</dbReference>
<dbReference type="CDD" id="cd14297">
    <property type="entry name" value="UBA2_spUBP14_like"/>
    <property type="match status" value="1"/>
</dbReference>
<organism evidence="3 4">
    <name type="scientific">Candida metapsilosis</name>
    <dbReference type="NCBI Taxonomy" id="273372"/>
    <lineage>
        <taxon>Eukaryota</taxon>
        <taxon>Fungi</taxon>
        <taxon>Dikarya</taxon>
        <taxon>Ascomycota</taxon>
        <taxon>Saccharomycotina</taxon>
        <taxon>Pichiomycetes</taxon>
        <taxon>Debaryomycetaceae</taxon>
        <taxon>Candida/Lodderomyces clade</taxon>
        <taxon>Candida</taxon>
    </lineage>
</organism>
<dbReference type="SUPFAM" id="SSF46934">
    <property type="entry name" value="UBA-like"/>
    <property type="match status" value="1"/>
</dbReference>
<dbReference type="GO" id="GO:0005634">
    <property type="term" value="C:nucleus"/>
    <property type="evidence" value="ECO:0007669"/>
    <property type="project" value="TreeGrafter"/>
</dbReference>
<dbReference type="Gene3D" id="1.10.8.10">
    <property type="entry name" value="DNA helicase RuvA subunit, C-terminal domain"/>
    <property type="match status" value="1"/>
</dbReference>
<evidence type="ECO:0000313" key="3">
    <source>
        <dbReference type="EMBL" id="KAG5422052.1"/>
    </source>
</evidence>
<dbReference type="GO" id="GO:0016579">
    <property type="term" value="P:protein deubiquitination"/>
    <property type="evidence" value="ECO:0007669"/>
    <property type="project" value="TreeGrafter"/>
</dbReference>
<dbReference type="GeneID" id="93649774"/>
<dbReference type="Pfam" id="PF22562">
    <property type="entry name" value="UBA_7"/>
    <property type="match status" value="1"/>
</dbReference>
<dbReference type="InterPro" id="IPR015940">
    <property type="entry name" value="UBA"/>
</dbReference>
<evidence type="ECO:0000313" key="4">
    <source>
        <dbReference type="Proteomes" id="UP000669133"/>
    </source>
</evidence>
<reference evidence="3 4" key="1">
    <citation type="submission" date="2020-12" db="EMBL/GenBank/DDBJ databases">
        <title>Effect of drift, selection, and recombination on the evolution of hybrid genomes in Candida yeast pathogens.</title>
        <authorList>
            <person name="Mixao V."/>
            <person name="Ksiezopolska E."/>
            <person name="Saus E."/>
            <person name="Boekhout T."/>
            <person name="Gacser A."/>
            <person name="Gabaldon T."/>
        </authorList>
    </citation>
    <scope>NUCLEOTIDE SEQUENCE [LARGE SCALE GENOMIC DNA]</scope>
    <source>
        <strain evidence="3 4">BP57</strain>
    </source>
</reference>
<feature type="region of interest" description="Disordered" evidence="1">
    <location>
        <begin position="536"/>
        <end position="562"/>
    </location>
</feature>
<comment type="caution">
    <text evidence="3">The sequence shown here is derived from an EMBL/GenBank/DDBJ whole genome shotgun (WGS) entry which is preliminary data.</text>
</comment>
<dbReference type="PANTHER" id="PTHR39597:SF1">
    <property type="entry name" value="UBA DOMAIN-CONTAINING PROTEIN RUP1"/>
    <property type="match status" value="1"/>
</dbReference>
<gene>
    <name evidence="3" type="ORF">I9W82_001145</name>
</gene>
<dbReference type="AlphaFoldDB" id="A0A8H7ZHA9"/>
<dbReference type="GO" id="GO:0005829">
    <property type="term" value="C:cytosol"/>
    <property type="evidence" value="ECO:0007669"/>
    <property type="project" value="TreeGrafter"/>
</dbReference>
<sequence length="574" mass="65462">MDSKIKQLEEMGFTRDQAESALQRANNDMEQAIGYLFGDSEEHHPTEAQMFDEDYNNNRGTVAISNPQDIPSFPLSETQEYAYSNDWGSESEQLDLNESLLFENPQVFLRNNETIPAVVPKLANTPGRFVIPLYVIFCQIRAFSDLLLSKDVSQEFKEDWFAASEEEVTNDSESFIAAIQRLIGFFSPASERAFISSEWFYNRVSESFKAREFEDWDDLVTAIGKDLEKNVKSILDKDFNLLSSYAASQEGELKPFKCVNIESEGRESTLVESLSKLFWSPESYAINGIAPILGIQISPDDTVGQVSALNVEESLYPALFTTKYRSLIEEMDKKRTLTAKKRTTITSRIMALSSFEGKKIRSFVNKARDYMEEIEESEVHEDLSKLSNSIKNESSQLNETLKQINNEYVKFDTSNQENIIEEVKKNEELDIPSKYQLVGVVFSDTHYAYRSRLSSGDHQWVLFLAETNNGAVIDFKTTPCSFKEINSIIHDEPADKYIFLVYADESALQGAELDLPPSLSSFFTKDNEFLHNQIEKHESKSSELEQVDNTSSERVSREDTGEVKSYFDTDLIDM</sequence>
<protein>
    <recommendedName>
        <fullName evidence="2">UBA domain-containing protein</fullName>
    </recommendedName>
</protein>